<dbReference type="InterPro" id="IPR012914">
    <property type="entry name" value="PucR_dom"/>
</dbReference>
<dbReference type="PANTHER" id="PTHR33744">
    <property type="entry name" value="CARBOHYDRATE DIACID REGULATOR"/>
    <property type="match status" value="1"/>
</dbReference>
<evidence type="ECO:0000313" key="4">
    <source>
        <dbReference type="Proteomes" id="UP000320443"/>
    </source>
</evidence>
<keyword evidence="4" id="KW-1185">Reference proteome</keyword>
<feature type="domain" description="Purine catabolism PurC-like" evidence="1">
    <location>
        <begin position="28"/>
        <end position="121"/>
    </location>
</feature>
<proteinExistence type="predicted"/>
<dbReference type="AlphaFoldDB" id="A0A553G1S5"/>
<evidence type="ECO:0000259" key="1">
    <source>
        <dbReference type="Pfam" id="PF07905"/>
    </source>
</evidence>
<dbReference type="RefSeq" id="WP_144013110.1">
    <property type="nucleotide sequence ID" value="NZ_VKDK01000003.1"/>
</dbReference>
<evidence type="ECO:0000313" key="3">
    <source>
        <dbReference type="EMBL" id="TRX63450.1"/>
    </source>
</evidence>
<evidence type="ECO:0000259" key="2">
    <source>
        <dbReference type="Pfam" id="PF13556"/>
    </source>
</evidence>
<feature type="domain" description="PucR C-terminal helix-turn-helix" evidence="2">
    <location>
        <begin position="422"/>
        <end position="476"/>
    </location>
</feature>
<dbReference type="Proteomes" id="UP000320443">
    <property type="component" value="Unassembled WGS sequence"/>
</dbReference>
<dbReference type="Pfam" id="PF07905">
    <property type="entry name" value="PucR"/>
    <property type="match status" value="1"/>
</dbReference>
<dbReference type="InterPro" id="IPR025736">
    <property type="entry name" value="PucR_C-HTH_dom"/>
</dbReference>
<protein>
    <submittedName>
        <fullName evidence="3">PucR family transcriptional regulator</fullName>
    </submittedName>
</protein>
<dbReference type="Gene3D" id="1.10.10.2840">
    <property type="entry name" value="PucR C-terminal helix-turn-helix domain"/>
    <property type="match status" value="1"/>
</dbReference>
<comment type="caution">
    <text evidence="3">The sequence shown here is derived from an EMBL/GenBank/DDBJ whole genome shotgun (WGS) entry which is preliminary data.</text>
</comment>
<name>A0A553G1S5_9CORY</name>
<dbReference type="InterPro" id="IPR051448">
    <property type="entry name" value="CdaR-like_regulators"/>
</dbReference>
<reference evidence="3 4" key="1">
    <citation type="submission" date="2019-07" db="EMBL/GenBank/DDBJ databases">
        <title>Draft genome of C. aurimucosum strain 2274.</title>
        <authorList>
            <person name="Pacheco L.G.C."/>
            <person name="Aguiar E.R.G.R."/>
            <person name="Santos C.S."/>
            <person name="Rocha D.J.P.G."/>
            <person name="Sant'Anna L.O."/>
            <person name="Mattos-Guaraldi A.L."/>
            <person name="Santos L.S."/>
        </authorList>
    </citation>
    <scope>NUCLEOTIDE SEQUENCE [LARGE SCALE GENOMIC DNA]</scope>
    <source>
        <strain evidence="3 4">2274</strain>
    </source>
</reference>
<gene>
    <name evidence="3" type="ORF">FNY97_03330</name>
</gene>
<dbReference type="Pfam" id="PF13556">
    <property type="entry name" value="HTH_30"/>
    <property type="match status" value="1"/>
</dbReference>
<accession>A0A553G1S5</accession>
<dbReference type="PANTHER" id="PTHR33744:SF1">
    <property type="entry name" value="DNA-BINDING TRANSCRIPTIONAL ACTIVATOR ADER"/>
    <property type="match status" value="1"/>
</dbReference>
<dbReference type="InterPro" id="IPR042070">
    <property type="entry name" value="PucR_C-HTH_sf"/>
</dbReference>
<dbReference type="EMBL" id="VKDK01000003">
    <property type="protein sequence ID" value="TRX63450.1"/>
    <property type="molecule type" value="Genomic_DNA"/>
</dbReference>
<sequence length="481" mass="50913">MSEISFRWLTNQHSLNLRPLVEGKPAFSTIHASELADPTEFTSPGALMLTLGLVFRDDPEGFEHYAAALAAAGVHGIGFGTGLAFAEVPPALTRACSQHHLTLFEIPRATRFVSITTAVAQEQARLENNAHFTFHRQQERLNHAAVSGIQALIDEASNQLSAAVAVASSSGAVLSQRDAEQLSAASAAVEAAEQAGRGTGTSTSTGATITSTFGSAGRRWAVAARRSEKFDSYSRALIRHLSGLASLLLDHPDGNNHAILGALALDAQLAGVDSPALHAAFHLIDSHDLVDILYLTASTSSRLARTVSEIGKAEPHSFVRPEQDSALLMLPPGTATSHLFKKQSRYLRVSALRGVAWQELNPALLSSLQSHARSLPLGTVAAFDSAAPTWLAEPGVSEALGARRAATVSRLAAHDAQHNTELLATLRAFLVGNANLATAAAELGVHRHTVRARLDKVENLCGVDLSNPVTRAELLLLSIDS</sequence>
<organism evidence="3 4">
    <name type="scientific">Corynebacterium hiratae</name>
    <dbReference type="NCBI Taxonomy" id="3139423"/>
    <lineage>
        <taxon>Bacteria</taxon>
        <taxon>Bacillati</taxon>
        <taxon>Actinomycetota</taxon>
        <taxon>Actinomycetes</taxon>
        <taxon>Mycobacteriales</taxon>
        <taxon>Corynebacteriaceae</taxon>
        <taxon>Corynebacterium</taxon>
    </lineage>
</organism>